<proteinExistence type="predicted"/>
<name>A0AAV3UC88_9EURY</name>
<feature type="region of interest" description="Disordered" evidence="1">
    <location>
        <begin position="390"/>
        <end position="417"/>
    </location>
</feature>
<dbReference type="EMBL" id="BAABKX010000001">
    <property type="protein sequence ID" value="GAA5041839.1"/>
    <property type="molecule type" value="Genomic_DNA"/>
</dbReference>
<reference evidence="2 3" key="1">
    <citation type="journal article" date="2019" name="Int. J. Syst. Evol. Microbiol.">
        <title>The Global Catalogue of Microorganisms (GCM) 10K type strain sequencing project: providing services to taxonomists for standard genome sequencing and annotation.</title>
        <authorList>
            <consortium name="The Broad Institute Genomics Platform"/>
            <consortium name="The Broad Institute Genome Sequencing Center for Infectious Disease"/>
            <person name="Wu L."/>
            <person name="Ma J."/>
        </authorList>
    </citation>
    <scope>NUCLEOTIDE SEQUENCE [LARGE SCALE GENOMIC DNA]</scope>
    <source>
        <strain evidence="2 3">JCM 17504</strain>
    </source>
</reference>
<feature type="region of interest" description="Disordered" evidence="1">
    <location>
        <begin position="122"/>
        <end position="143"/>
    </location>
</feature>
<evidence type="ECO:0000313" key="3">
    <source>
        <dbReference type="Proteomes" id="UP001501729"/>
    </source>
</evidence>
<evidence type="ECO:0000313" key="2">
    <source>
        <dbReference type="EMBL" id="GAA5041839.1"/>
    </source>
</evidence>
<dbReference type="InterPro" id="IPR011050">
    <property type="entry name" value="Pectin_lyase_fold/virulence"/>
</dbReference>
<dbReference type="AlphaFoldDB" id="A0AAV3UC88"/>
<dbReference type="GeneID" id="68615138"/>
<organism evidence="2 3">
    <name type="scientific">Haladaptatus pallidirubidus</name>
    <dbReference type="NCBI Taxonomy" id="1008152"/>
    <lineage>
        <taxon>Archaea</taxon>
        <taxon>Methanobacteriati</taxon>
        <taxon>Methanobacteriota</taxon>
        <taxon>Stenosarchaea group</taxon>
        <taxon>Halobacteria</taxon>
        <taxon>Halobacteriales</taxon>
        <taxon>Haladaptataceae</taxon>
        <taxon>Haladaptatus</taxon>
    </lineage>
</organism>
<dbReference type="InterPro" id="IPR012334">
    <property type="entry name" value="Pectin_lyas_fold"/>
</dbReference>
<protein>
    <recommendedName>
        <fullName evidence="4">Pectate lyase superfamily protein domain-containing protein</fullName>
    </recommendedName>
</protein>
<keyword evidence="3" id="KW-1185">Reference proteome</keyword>
<gene>
    <name evidence="2" type="ORF">GCM10025751_04510</name>
</gene>
<feature type="compositionally biased region" description="Pro residues" evidence="1">
    <location>
        <begin position="395"/>
        <end position="411"/>
    </location>
</feature>
<dbReference type="Proteomes" id="UP001501729">
    <property type="component" value="Unassembled WGS sequence"/>
</dbReference>
<dbReference type="RefSeq" id="WP_227775254.1">
    <property type="nucleotide sequence ID" value="NZ_BAABKX010000001.1"/>
</dbReference>
<accession>A0AAV3UC88</accession>
<dbReference type="Gene3D" id="2.160.20.10">
    <property type="entry name" value="Single-stranded right-handed beta-helix, Pectin lyase-like"/>
    <property type="match status" value="1"/>
</dbReference>
<comment type="caution">
    <text evidence="2">The sequence shown here is derived from an EMBL/GenBank/DDBJ whole genome shotgun (WGS) entry which is preliminary data.</text>
</comment>
<evidence type="ECO:0000256" key="1">
    <source>
        <dbReference type="SAM" id="MobiDB-lite"/>
    </source>
</evidence>
<sequence>MAQYNIVDQGADNTGSNPIDPTLDDLVGSGDTVYFPEGQYLLNSLVVGSGVTNFTLKGSPNATLIPQDYGSNATNLWWDVTGDGFVADQFGIDVHGRNPGTMFVGCNDFELTRLATHGEVHCETDGQAPGDSTPSRTWLRPEVPDSGHSGLIEDCYFHDGSNQSVSQGSNRRAILVEKGSGDLTINRCWFERWGENTIYAKNPRGKVTVLNSFVKNSQNGIRTGGNTEIHNTLVIQNERCPPNWADSQLQRGIQYEADEASSNGPDYDTYSGTHSVTECDFVIDAVPDNPPQYPGAAIGGSAVPERAEVINCRIYYRSNRSDGAIYNGDSTDQPARYWAFDDVHITHNGVSGQYHIEVNATPDNWGAVNGVLGGSDSNYSNSAHVRNNMILGGSPDPPNTTRPMPDPPADSNPPMTDADIQFIKIDNSGNSTGSGYSFSATGTIHPTARKGANYLMRNWGFGDDASRRTKKCRGHTSPNEIHCYYVYNGAFDPESWSQTGDATISVDESTPEFGPSLNLVDASGTVVGAFADGSIKLGPDATPIPLKIQNEETGEWVPLVDAN</sequence>
<evidence type="ECO:0008006" key="4">
    <source>
        <dbReference type="Google" id="ProtNLM"/>
    </source>
</evidence>
<dbReference type="SUPFAM" id="SSF51126">
    <property type="entry name" value="Pectin lyase-like"/>
    <property type="match status" value="1"/>
</dbReference>